<dbReference type="STRING" id="176299.Atu3429"/>
<dbReference type="KEGG" id="atu:Atu3429"/>
<dbReference type="AlphaFoldDB" id="A9CF70"/>
<name>A9CF70_AGRFC</name>
<dbReference type="HOGENOM" id="CLU_2893858_0_0_5"/>
<evidence type="ECO:0000313" key="2">
    <source>
        <dbReference type="Proteomes" id="UP000000813"/>
    </source>
</evidence>
<dbReference type="EMBL" id="AE007870">
    <property type="protein sequence ID" value="AAK89963.1"/>
    <property type="molecule type" value="Genomic_DNA"/>
</dbReference>
<dbReference type="OrthoDB" id="9883523at2"/>
<reference evidence="1 2" key="2">
    <citation type="journal article" date="2001" name="Science">
        <title>Genome sequence of the plant pathogen and biotechnology agent Agrobacterium tumefaciens C58.</title>
        <authorList>
            <person name="Goodner B."/>
            <person name="Hinkle G."/>
            <person name="Gattung S."/>
            <person name="Miller N."/>
            <person name="Blanchard M."/>
            <person name="Qurollo B."/>
            <person name="Goldman B.S."/>
            <person name="Cao Y."/>
            <person name="Askenazi M."/>
            <person name="Halling C."/>
            <person name="Mullin L."/>
            <person name="Houmiel K."/>
            <person name="Gordon J."/>
            <person name="Vaudin M."/>
            <person name="Iartchouk O."/>
            <person name="Epp A."/>
            <person name="Liu F."/>
            <person name="Wollam C."/>
            <person name="Allinger M."/>
            <person name="Doughty D."/>
            <person name="Scott C."/>
            <person name="Lappas C."/>
            <person name="Markelz B."/>
            <person name="Flanagan C."/>
            <person name="Crowell C."/>
            <person name="Gurson J."/>
            <person name="Lomo C."/>
            <person name="Sear C."/>
            <person name="Strub G."/>
            <person name="Cielo C."/>
            <person name="Slater S."/>
        </authorList>
    </citation>
    <scope>NUCLEOTIDE SEQUENCE [LARGE SCALE GENOMIC DNA]</scope>
    <source>
        <strain evidence="2">C58 / ATCC 33970</strain>
    </source>
</reference>
<dbReference type="BioCyc" id="AGRO:ATU3429-MONOMER"/>
<proteinExistence type="predicted"/>
<dbReference type="PIR" id="A98305">
    <property type="entry name" value="A98305"/>
</dbReference>
<evidence type="ECO:0000313" key="1">
    <source>
        <dbReference type="EMBL" id="AAK89963.1"/>
    </source>
</evidence>
<sequence length="62" mass="7109">MQYRQSLSKAFPPPHAKRNAAAWPRRRGFAILVSSEVFASQTGRYSGGPLLRATNRQFRRMM</sequence>
<gene>
    <name evidence="1" type="ordered locus">Atu3429</name>
</gene>
<reference evidence="1 2" key="1">
    <citation type="journal article" date="2001" name="Science">
        <title>The genome of the natural genetic engineer Agrobacterium tumefaciens C58.</title>
        <authorList>
            <person name="Wood D.W."/>
            <person name="Setubal J.C."/>
            <person name="Kaul R."/>
            <person name="Monks D.E."/>
            <person name="Kitajima J.P."/>
            <person name="Okura V.K."/>
            <person name="Zhou Y."/>
            <person name="Chen L."/>
            <person name="Wood G.E."/>
            <person name="Almeida N.F.Jr."/>
            <person name="Woo L."/>
            <person name="Chen Y."/>
            <person name="Paulsen I.T."/>
            <person name="Eisen J.A."/>
            <person name="Karp P.D."/>
            <person name="Bovee D.Sr."/>
            <person name="Chapman P."/>
            <person name="Clendenning J."/>
            <person name="Deatherage G."/>
            <person name="Gillet W."/>
            <person name="Grant C."/>
            <person name="Kutyavin T."/>
            <person name="Levy R."/>
            <person name="Li M.J."/>
            <person name="McClelland E."/>
            <person name="Palmieri A."/>
            <person name="Raymond C."/>
            <person name="Rouse G."/>
            <person name="Saenphimmachak C."/>
            <person name="Wu Z."/>
            <person name="Romero P."/>
            <person name="Gordon D."/>
            <person name="Zhang S."/>
            <person name="Yoo H."/>
            <person name="Tao Y."/>
            <person name="Biddle P."/>
            <person name="Jung M."/>
            <person name="Krespan W."/>
            <person name="Perry M."/>
            <person name="Gordon-Kamm B."/>
            <person name="Liao L."/>
            <person name="Kim S."/>
            <person name="Hendrick C."/>
            <person name="Zhao Z.Y."/>
            <person name="Dolan M."/>
            <person name="Chumley F."/>
            <person name="Tingey S.V."/>
            <person name="Tomb J.F."/>
            <person name="Gordon M.P."/>
            <person name="Olson M.V."/>
            <person name="Nester E.W."/>
        </authorList>
    </citation>
    <scope>NUCLEOTIDE SEQUENCE [LARGE SCALE GENOMIC DNA]</scope>
    <source>
        <strain evidence="2">C58 / ATCC 33970</strain>
    </source>
</reference>
<organism evidence="1 2">
    <name type="scientific">Agrobacterium fabrum (strain C58 / ATCC 33970)</name>
    <name type="common">Agrobacterium tumefaciens (strain C58)</name>
    <dbReference type="NCBI Taxonomy" id="176299"/>
    <lineage>
        <taxon>Bacteria</taxon>
        <taxon>Pseudomonadati</taxon>
        <taxon>Pseudomonadota</taxon>
        <taxon>Alphaproteobacteria</taxon>
        <taxon>Hyphomicrobiales</taxon>
        <taxon>Rhizobiaceae</taxon>
        <taxon>Rhizobium/Agrobacterium group</taxon>
        <taxon>Agrobacterium</taxon>
        <taxon>Agrobacterium tumefaciens complex</taxon>
    </lineage>
</organism>
<dbReference type="PIR" id="AD2978">
    <property type="entry name" value="AD2978"/>
</dbReference>
<accession>A9CF70</accession>
<protein>
    <submittedName>
        <fullName evidence="1">Uncharacterized protein</fullName>
    </submittedName>
</protein>
<dbReference type="EnsemblBacteria" id="AAK89963">
    <property type="protein sequence ID" value="AAK89963"/>
    <property type="gene ID" value="Atu3429"/>
</dbReference>
<dbReference type="Proteomes" id="UP000000813">
    <property type="component" value="Chromosome linear"/>
</dbReference>
<keyword evidence="2" id="KW-1185">Reference proteome</keyword>